<sequence>MSYWLLCLCFLQLICSQASAQTDPTKGFTEQPLDQSNFEIQKPYDKSVDQRYSFVDGVHKLWVYSTDKPHTPTSNTEPRTEIRIRVFGASTQASTLQVRVYNGQLMYYRSVVLDSNIYDRWFKLNVIHDVEASKVQIYVDGVLKYAASGHGGDSHYFKCGVYAQNNDSNYMESRWKNIKILQK</sequence>
<feature type="signal peptide" evidence="1">
    <location>
        <begin position="1"/>
        <end position="20"/>
    </location>
</feature>
<reference evidence="3 4" key="1">
    <citation type="submission" date="2023-12" db="EMBL/GenBank/DDBJ databases">
        <title>A high-quality genome assembly for Dillenia turbinata (Dilleniales).</title>
        <authorList>
            <person name="Chanderbali A."/>
        </authorList>
    </citation>
    <scope>NUCLEOTIDE SEQUENCE [LARGE SCALE GENOMIC DNA]</scope>
    <source>
        <strain evidence="3">LSX21</strain>
        <tissue evidence="3">Leaf</tissue>
    </source>
</reference>
<dbReference type="Proteomes" id="UP001370490">
    <property type="component" value="Unassembled WGS sequence"/>
</dbReference>
<feature type="domain" description="Alginate lyase 2" evidence="2">
    <location>
        <begin position="91"/>
        <end position="180"/>
    </location>
</feature>
<evidence type="ECO:0000256" key="1">
    <source>
        <dbReference type="SAM" id="SignalP"/>
    </source>
</evidence>
<keyword evidence="1" id="KW-0732">Signal</keyword>
<dbReference type="Gene3D" id="2.60.120.200">
    <property type="match status" value="1"/>
</dbReference>
<evidence type="ECO:0000313" key="4">
    <source>
        <dbReference type="Proteomes" id="UP001370490"/>
    </source>
</evidence>
<gene>
    <name evidence="3" type="ORF">RJ641_011183</name>
</gene>
<accession>A0AAN8V0Z1</accession>
<dbReference type="AlphaFoldDB" id="A0AAN8V0Z1"/>
<evidence type="ECO:0000313" key="3">
    <source>
        <dbReference type="EMBL" id="KAK6922879.1"/>
    </source>
</evidence>
<name>A0AAN8V0Z1_9MAGN</name>
<dbReference type="PANTHER" id="PTHR33681:SF4">
    <property type="entry name" value="OS12G0171100 PROTEIN"/>
    <property type="match status" value="1"/>
</dbReference>
<dbReference type="InterPro" id="IPR014895">
    <property type="entry name" value="Alginate_lyase_2"/>
</dbReference>
<keyword evidence="4" id="KW-1185">Reference proteome</keyword>
<dbReference type="InterPro" id="IPR013320">
    <property type="entry name" value="ConA-like_dom_sf"/>
</dbReference>
<feature type="chain" id="PRO_5042982478" evidence="1">
    <location>
        <begin position="21"/>
        <end position="183"/>
    </location>
</feature>
<proteinExistence type="predicted"/>
<dbReference type="SUPFAM" id="SSF49899">
    <property type="entry name" value="Concanavalin A-like lectins/glucanases"/>
    <property type="match status" value="1"/>
</dbReference>
<dbReference type="PANTHER" id="PTHR33681">
    <property type="entry name" value="BINDING PROTEIN, PUTATIVE, EXPRESSED-RELATED"/>
    <property type="match status" value="1"/>
</dbReference>
<keyword evidence="3" id="KW-0456">Lyase</keyword>
<protein>
    <submittedName>
        <fullName evidence="3">Alginate lyase 2</fullName>
    </submittedName>
</protein>
<dbReference type="Pfam" id="PF08787">
    <property type="entry name" value="Alginate_lyase2"/>
    <property type="match status" value="1"/>
</dbReference>
<dbReference type="GO" id="GO:0016829">
    <property type="term" value="F:lyase activity"/>
    <property type="evidence" value="ECO:0007669"/>
    <property type="project" value="UniProtKB-KW"/>
</dbReference>
<organism evidence="3 4">
    <name type="scientific">Dillenia turbinata</name>
    <dbReference type="NCBI Taxonomy" id="194707"/>
    <lineage>
        <taxon>Eukaryota</taxon>
        <taxon>Viridiplantae</taxon>
        <taxon>Streptophyta</taxon>
        <taxon>Embryophyta</taxon>
        <taxon>Tracheophyta</taxon>
        <taxon>Spermatophyta</taxon>
        <taxon>Magnoliopsida</taxon>
        <taxon>eudicotyledons</taxon>
        <taxon>Gunneridae</taxon>
        <taxon>Pentapetalae</taxon>
        <taxon>Dilleniales</taxon>
        <taxon>Dilleniaceae</taxon>
        <taxon>Dillenia</taxon>
    </lineage>
</organism>
<dbReference type="EMBL" id="JBAMMX010000018">
    <property type="protein sequence ID" value="KAK6922879.1"/>
    <property type="molecule type" value="Genomic_DNA"/>
</dbReference>
<comment type="caution">
    <text evidence="3">The sequence shown here is derived from an EMBL/GenBank/DDBJ whole genome shotgun (WGS) entry which is preliminary data.</text>
</comment>
<evidence type="ECO:0000259" key="2">
    <source>
        <dbReference type="Pfam" id="PF08787"/>
    </source>
</evidence>